<evidence type="ECO:0008006" key="5">
    <source>
        <dbReference type="Google" id="ProtNLM"/>
    </source>
</evidence>
<proteinExistence type="predicted"/>
<dbReference type="Proteomes" id="UP001169990">
    <property type="component" value="Unassembled WGS sequence"/>
</dbReference>
<keyword evidence="2" id="KW-0472">Membrane</keyword>
<reference evidence="3" key="2">
    <citation type="journal article" date="2022" name="3 Biotech.">
        <title>Isomaltooligosaccharides utilization and genomic characterization of human infant anti-inflammatory Bifidobacterium longum and Bifidobacterium breve strains.</title>
        <authorList>
            <person name="Sharma S."/>
            <person name="Singh S."/>
            <person name="Chaudhary V."/>
            <person name="Mantri S."/>
            <person name="Chander A."/>
            <person name="Maurya R."/>
            <person name="Rajarammohan S."/>
            <person name="Singh R.P."/>
            <person name="Rishi P."/>
            <person name="Bishnoi M."/>
            <person name="Bhadada S.K."/>
            <person name="Kondepudi K.K."/>
        </authorList>
    </citation>
    <scope>NUCLEOTIDE SEQUENCE</scope>
    <source>
        <strain evidence="3">Bif11</strain>
    </source>
</reference>
<organism evidence="3 4">
    <name type="scientific">Bifidobacterium breve</name>
    <dbReference type="NCBI Taxonomy" id="1685"/>
    <lineage>
        <taxon>Bacteria</taxon>
        <taxon>Bacillati</taxon>
        <taxon>Actinomycetota</taxon>
        <taxon>Actinomycetes</taxon>
        <taxon>Bifidobacteriales</taxon>
        <taxon>Bifidobacteriaceae</taxon>
        <taxon>Bifidobacterium</taxon>
    </lineage>
</organism>
<comment type="caution">
    <text evidence="3">The sequence shown here is derived from an EMBL/GenBank/DDBJ whole genome shotgun (WGS) entry which is preliminary data.</text>
</comment>
<dbReference type="EMBL" id="QELD01000003">
    <property type="protein sequence ID" value="MDN4187073.1"/>
    <property type="molecule type" value="Genomic_DNA"/>
</dbReference>
<protein>
    <recommendedName>
        <fullName evidence="5">Membrane associated protein</fullName>
    </recommendedName>
</protein>
<feature type="transmembrane region" description="Helical" evidence="2">
    <location>
        <begin position="168"/>
        <end position="187"/>
    </location>
</feature>
<evidence type="ECO:0000256" key="1">
    <source>
        <dbReference type="SAM" id="MobiDB-lite"/>
    </source>
</evidence>
<accession>A0AAW7LIQ2</accession>
<sequence>MAGRLIRVTVMTDNQNSNVDGEQPIPTPSNGRDSATPADPQKATDTGHNANGNGSMPSGKHDIGNLDDAWAAFEAEHQADLNDVASSRQAKKFEKQAKKREKEALLSVDDLDIGSFTDDARPDRGRKGGPRDFTGSSWLDTDNVMDAYDDGGFTPPNPDLGPVKASTMLLVALLIIGLVGETVMIFVPGLNTIPLLGALLNILFGLGVILGLGGLVAKILNRKDRPGDQGGYYDDGARV</sequence>
<evidence type="ECO:0000256" key="2">
    <source>
        <dbReference type="SAM" id="Phobius"/>
    </source>
</evidence>
<reference evidence="3" key="1">
    <citation type="submission" date="2018-05" db="EMBL/GenBank/DDBJ databases">
        <authorList>
            <person name="Kondepudi K.K."/>
            <person name="Singh S."/>
            <person name="Chaudhry V."/>
            <person name="Mantri S."/>
            <person name="Bhadada S."/>
            <person name="Bishnoi M."/>
            <person name="Kaur J."/>
            <person name="Sharma S."/>
            <person name="Bhatia R."/>
        </authorList>
    </citation>
    <scope>NUCLEOTIDE SEQUENCE</scope>
    <source>
        <strain evidence="3">Bif11</strain>
    </source>
</reference>
<dbReference type="AlphaFoldDB" id="A0AAW7LIQ2"/>
<feature type="compositionally biased region" description="Polar residues" evidence="1">
    <location>
        <begin position="11"/>
        <end position="20"/>
    </location>
</feature>
<keyword evidence="2" id="KW-0812">Transmembrane</keyword>
<name>A0AAW7LIQ2_BIFBR</name>
<evidence type="ECO:0000313" key="4">
    <source>
        <dbReference type="Proteomes" id="UP001169990"/>
    </source>
</evidence>
<feature type="compositionally biased region" description="Polar residues" evidence="1">
    <location>
        <begin position="43"/>
        <end position="56"/>
    </location>
</feature>
<keyword evidence="2" id="KW-1133">Transmembrane helix</keyword>
<evidence type="ECO:0000313" key="3">
    <source>
        <dbReference type="EMBL" id="MDN4187073.1"/>
    </source>
</evidence>
<feature type="compositionally biased region" description="Basic and acidic residues" evidence="1">
    <location>
        <begin position="118"/>
        <end position="130"/>
    </location>
</feature>
<feature type="transmembrane region" description="Helical" evidence="2">
    <location>
        <begin position="193"/>
        <end position="217"/>
    </location>
</feature>
<feature type="region of interest" description="Disordered" evidence="1">
    <location>
        <begin position="116"/>
        <end position="136"/>
    </location>
</feature>
<gene>
    <name evidence="3" type="ORF">DC496_01460</name>
</gene>
<feature type="region of interest" description="Disordered" evidence="1">
    <location>
        <begin position="10"/>
        <end position="63"/>
    </location>
</feature>